<evidence type="ECO:0000256" key="3">
    <source>
        <dbReference type="ARBA" id="ARBA00022692"/>
    </source>
</evidence>
<keyword evidence="8" id="KW-1185">Reference proteome</keyword>
<dbReference type="CTD" id="100174817"/>
<keyword evidence="4 6" id="KW-1133">Transmembrane helix</keyword>
<feature type="transmembrane region" description="Helical" evidence="6">
    <location>
        <begin position="30"/>
        <end position="51"/>
    </location>
</feature>
<dbReference type="GeneID" id="100462994"/>
<dbReference type="GO" id="GO:0005886">
    <property type="term" value="C:plasma membrane"/>
    <property type="evidence" value="ECO:0007669"/>
    <property type="project" value="UniProtKB-SubCell"/>
</dbReference>
<dbReference type="Proteomes" id="UP000002358">
    <property type="component" value="Chromosome 5"/>
</dbReference>
<organism evidence="7 8">
    <name type="scientific">Nasonia vitripennis</name>
    <name type="common">Parasitic wasp</name>
    <dbReference type="NCBI Taxonomy" id="7425"/>
    <lineage>
        <taxon>Eukaryota</taxon>
        <taxon>Metazoa</taxon>
        <taxon>Ecdysozoa</taxon>
        <taxon>Arthropoda</taxon>
        <taxon>Hexapoda</taxon>
        <taxon>Insecta</taxon>
        <taxon>Pterygota</taxon>
        <taxon>Neoptera</taxon>
        <taxon>Endopterygota</taxon>
        <taxon>Hymenoptera</taxon>
        <taxon>Apocrita</taxon>
        <taxon>Proctotrupomorpha</taxon>
        <taxon>Chalcidoidea</taxon>
        <taxon>Pteromalidae</taxon>
        <taxon>Pteromalinae</taxon>
        <taxon>Nasonia</taxon>
    </lineage>
</organism>
<reference evidence="7" key="1">
    <citation type="submission" date="2021-01" db="UniProtKB">
        <authorList>
            <consortium name="EnsemblMetazoa"/>
        </authorList>
    </citation>
    <scope>IDENTIFICATION</scope>
</reference>
<evidence type="ECO:0000313" key="8">
    <source>
        <dbReference type="Proteomes" id="UP000002358"/>
    </source>
</evidence>
<accession>A0A7M7TB92</accession>
<dbReference type="AlphaFoldDB" id="A0A7M7TB92"/>
<protein>
    <submittedName>
        <fullName evidence="7">Uncharacterized protein</fullName>
    </submittedName>
</protein>
<sequence length="118" mass="13550">MTFAEVTFGLYFFILHIQGKKGIDLDKQLWFNYFITSVTYYSLKMAVMVWICQETKNESLKTGIIVHDVILNNNNEQLKSELSLFSLQLLQCNNEFTSKCIVMNANLISGVSLMPLIV</sequence>
<evidence type="ECO:0000256" key="4">
    <source>
        <dbReference type="ARBA" id="ARBA00022989"/>
    </source>
</evidence>
<dbReference type="Pfam" id="PF08395">
    <property type="entry name" value="7tm_7"/>
    <property type="match status" value="1"/>
</dbReference>
<dbReference type="GO" id="GO:0050909">
    <property type="term" value="P:sensory perception of taste"/>
    <property type="evidence" value="ECO:0007669"/>
    <property type="project" value="InterPro"/>
</dbReference>
<evidence type="ECO:0000256" key="5">
    <source>
        <dbReference type="ARBA" id="ARBA00023136"/>
    </source>
</evidence>
<evidence type="ECO:0000256" key="2">
    <source>
        <dbReference type="ARBA" id="ARBA00022475"/>
    </source>
</evidence>
<keyword evidence="5 6" id="KW-0472">Membrane</keyword>
<name>A0A7M7TB92_NASVI</name>
<dbReference type="RefSeq" id="XP_031788758.1">
    <property type="nucleotide sequence ID" value="XM_031932898.1"/>
</dbReference>
<keyword evidence="2" id="KW-1003">Cell membrane</keyword>
<proteinExistence type="predicted"/>
<dbReference type="EnsemblMetazoa" id="XM_031932898">
    <property type="protein sequence ID" value="XP_031788758"/>
    <property type="gene ID" value="GeneID_100462994"/>
</dbReference>
<evidence type="ECO:0000313" key="7">
    <source>
        <dbReference type="EnsemblMetazoa" id="XP_031788758"/>
    </source>
</evidence>
<keyword evidence="3 6" id="KW-0812">Transmembrane</keyword>
<evidence type="ECO:0000256" key="6">
    <source>
        <dbReference type="SAM" id="Phobius"/>
    </source>
</evidence>
<dbReference type="InterPro" id="IPR013604">
    <property type="entry name" value="7TM_chemorcpt"/>
</dbReference>
<comment type="subcellular location">
    <subcellularLocation>
        <location evidence="1">Cell membrane</location>
        <topology evidence="1">Multi-pass membrane protein</topology>
    </subcellularLocation>
</comment>
<evidence type="ECO:0000256" key="1">
    <source>
        <dbReference type="ARBA" id="ARBA00004651"/>
    </source>
</evidence>